<protein>
    <recommendedName>
        <fullName evidence="7">AMP-dependent synthetase/ligase domain-containing protein</fullName>
    </recommendedName>
</protein>
<sequence length="769" mass="84512">MEQYASNAELREPSRDGNSLLRMCSQPWASAELASHYALLVSCSPGSVKVRPEVLSRCSPQAQSTGECINRTVVLVLGAWEGWTCQVDIAQYIGEICRYVLSTPEKPEDRQHKVRLIFGNGLRPQIWEKFVERFQVPKIGEFYGSTEGISNLAGGEPMFYHMSDKTEQFKASNLVVPHCSVGPCTGCATHPLYSLDSSTVHDEFPTVLSTHKNSSFYWIAWRPLSLMFSRTNRKLSFLPLDKARQQWRVFNTVVPRSEASRRVATQPGSLSFSCHPLPPTMTHFARTIPFPPTTTPVAGTITLPPTATHVSGTITLPPTATHVSGTITLPPTATRYWDNHPTSHRDSCFWDILLFHLNTDSTVGAVGFVPRYASFAYPVVLVKVDEATEEPIRDVNGYCIKCQPGLYKGWVKFVHTLTCGTHFIGGQETQKYVFYFTLFLSYNHAGWAAACGSPDEIGMFLGKINPNKAIRSFTGYADKSASDKKILHDVFKKGDQYFNSGDVLVMDELGYFFFKDRTGDTFRWRGENVATSEVEAVISNIFGLKDAVVYGVEVNVFWPSYLSSALAPAAPTTLPTAWTGPQSMFYYPLPPIETHVAGTVPLPPTVTHVAGTVPLPPTATHVARTVPLPPTATHVAGTVSLPPTATHVAGTVPLPPTATPCCRDSVLSPSNLIVPSGGMEYTRGPLFYDPDCNHQTPERQHSAPASPRVPAPELANSFPRLPLTPTIRPPPTPISPFSPEGYHLHTLATPEPTYVFSTISLPYPHPLDP</sequence>
<feature type="region of interest" description="Disordered" evidence="5">
    <location>
        <begin position="690"/>
        <end position="716"/>
    </location>
</feature>
<evidence type="ECO:0008006" key="7">
    <source>
        <dbReference type="Google" id="ProtNLM"/>
    </source>
</evidence>
<dbReference type="GO" id="GO:0005324">
    <property type="term" value="F:long-chain fatty acid transmembrane transporter activity"/>
    <property type="evidence" value="ECO:0007669"/>
    <property type="project" value="TreeGrafter"/>
</dbReference>
<evidence type="ECO:0000256" key="4">
    <source>
        <dbReference type="ARBA" id="ARBA00022840"/>
    </source>
</evidence>
<dbReference type="GO" id="GO:0005524">
    <property type="term" value="F:ATP binding"/>
    <property type="evidence" value="ECO:0007669"/>
    <property type="project" value="UniProtKB-KW"/>
</dbReference>
<gene>
    <name evidence="6" type="ORF">TMSB3V08_LOCUS10531</name>
</gene>
<comment type="similarity">
    <text evidence="1">Belongs to the ATP-dependent AMP-binding enzyme family.</text>
</comment>
<evidence type="ECO:0000256" key="1">
    <source>
        <dbReference type="ARBA" id="ARBA00006432"/>
    </source>
</evidence>
<evidence type="ECO:0000313" key="6">
    <source>
        <dbReference type="EMBL" id="CAD7433867.1"/>
    </source>
</evidence>
<proteinExistence type="inferred from homology"/>
<dbReference type="SUPFAM" id="SSF56801">
    <property type="entry name" value="Acetyl-CoA synthetase-like"/>
    <property type="match status" value="2"/>
</dbReference>
<evidence type="ECO:0000256" key="5">
    <source>
        <dbReference type="SAM" id="MobiDB-lite"/>
    </source>
</evidence>
<evidence type="ECO:0000256" key="2">
    <source>
        <dbReference type="ARBA" id="ARBA00022598"/>
    </source>
</evidence>
<dbReference type="EMBL" id="OB796863">
    <property type="protein sequence ID" value="CAD7433867.1"/>
    <property type="molecule type" value="Genomic_DNA"/>
</dbReference>
<accession>A0A7R9EH34</accession>
<evidence type="ECO:0000256" key="3">
    <source>
        <dbReference type="ARBA" id="ARBA00022741"/>
    </source>
</evidence>
<keyword evidence="4" id="KW-0067">ATP-binding</keyword>
<dbReference type="PANTHER" id="PTHR43107:SF15">
    <property type="entry name" value="FATTY ACID TRANSPORT PROTEIN 3, ISOFORM A"/>
    <property type="match status" value="1"/>
</dbReference>
<dbReference type="InterPro" id="IPR042099">
    <property type="entry name" value="ANL_N_sf"/>
</dbReference>
<dbReference type="AlphaFoldDB" id="A0A7R9EH34"/>
<name>A0A7R9EH34_9NEOP</name>
<reference evidence="6" key="1">
    <citation type="submission" date="2020-11" db="EMBL/GenBank/DDBJ databases">
        <authorList>
            <person name="Tran Van P."/>
        </authorList>
    </citation>
    <scope>NUCLEOTIDE SEQUENCE</scope>
</reference>
<dbReference type="GO" id="GO:0004467">
    <property type="term" value="F:long-chain fatty acid-CoA ligase activity"/>
    <property type="evidence" value="ECO:0007669"/>
    <property type="project" value="TreeGrafter"/>
</dbReference>
<dbReference type="GO" id="GO:0044539">
    <property type="term" value="P:long-chain fatty acid import into cell"/>
    <property type="evidence" value="ECO:0007669"/>
    <property type="project" value="TreeGrafter"/>
</dbReference>
<dbReference type="PANTHER" id="PTHR43107">
    <property type="entry name" value="LONG-CHAIN FATTY ACID TRANSPORT PROTEIN"/>
    <property type="match status" value="1"/>
</dbReference>
<dbReference type="Gene3D" id="3.40.50.12780">
    <property type="entry name" value="N-terminal domain of ligase-like"/>
    <property type="match status" value="1"/>
</dbReference>
<keyword evidence="3" id="KW-0547">Nucleotide-binding</keyword>
<dbReference type="GO" id="GO:0005789">
    <property type="term" value="C:endoplasmic reticulum membrane"/>
    <property type="evidence" value="ECO:0007669"/>
    <property type="project" value="TreeGrafter"/>
</dbReference>
<organism evidence="6">
    <name type="scientific">Timema monikensis</name>
    <dbReference type="NCBI Taxonomy" id="170555"/>
    <lineage>
        <taxon>Eukaryota</taxon>
        <taxon>Metazoa</taxon>
        <taxon>Ecdysozoa</taxon>
        <taxon>Arthropoda</taxon>
        <taxon>Hexapoda</taxon>
        <taxon>Insecta</taxon>
        <taxon>Pterygota</taxon>
        <taxon>Neoptera</taxon>
        <taxon>Polyneoptera</taxon>
        <taxon>Phasmatodea</taxon>
        <taxon>Timematodea</taxon>
        <taxon>Timematoidea</taxon>
        <taxon>Timematidae</taxon>
        <taxon>Timema</taxon>
    </lineage>
</organism>
<keyword evidence="2" id="KW-0436">Ligase</keyword>
<dbReference type="GO" id="GO:0005886">
    <property type="term" value="C:plasma membrane"/>
    <property type="evidence" value="ECO:0007669"/>
    <property type="project" value="TreeGrafter"/>
</dbReference>